<evidence type="ECO:0000259" key="3">
    <source>
        <dbReference type="PROSITE" id="PS50102"/>
    </source>
</evidence>
<dbReference type="InterPro" id="IPR035979">
    <property type="entry name" value="RBD_domain_sf"/>
</dbReference>
<dbReference type="Proteomes" id="UP000601435">
    <property type="component" value="Unassembled WGS sequence"/>
</dbReference>
<dbReference type="InterPro" id="IPR050502">
    <property type="entry name" value="Euk_RNA-bind_prot"/>
</dbReference>
<dbReference type="EMBL" id="CAJNJA010021842">
    <property type="protein sequence ID" value="CAE7482552.1"/>
    <property type="molecule type" value="Genomic_DNA"/>
</dbReference>
<reference evidence="4" key="1">
    <citation type="submission" date="2021-02" db="EMBL/GenBank/DDBJ databases">
        <authorList>
            <person name="Dougan E. K."/>
            <person name="Rhodes N."/>
            <person name="Thang M."/>
            <person name="Chan C."/>
        </authorList>
    </citation>
    <scope>NUCLEOTIDE SEQUENCE</scope>
</reference>
<dbReference type="InterPro" id="IPR012677">
    <property type="entry name" value="Nucleotide-bd_a/b_plait_sf"/>
</dbReference>
<evidence type="ECO:0000313" key="5">
    <source>
        <dbReference type="Proteomes" id="UP000601435"/>
    </source>
</evidence>
<dbReference type="CDD" id="cd00590">
    <property type="entry name" value="RRM_SF"/>
    <property type="match status" value="1"/>
</dbReference>
<keyword evidence="1 2" id="KW-0694">RNA-binding</keyword>
<dbReference type="GO" id="GO:0003729">
    <property type="term" value="F:mRNA binding"/>
    <property type="evidence" value="ECO:0007669"/>
    <property type="project" value="TreeGrafter"/>
</dbReference>
<gene>
    <name evidence="4" type="ORF">SNEC2469_LOCUS13671</name>
</gene>
<evidence type="ECO:0000256" key="2">
    <source>
        <dbReference type="PROSITE-ProRule" id="PRU00176"/>
    </source>
</evidence>
<proteinExistence type="predicted"/>
<evidence type="ECO:0000313" key="4">
    <source>
        <dbReference type="EMBL" id="CAE7482552.1"/>
    </source>
</evidence>
<dbReference type="SUPFAM" id="SSF54928">
    <property type="entry name" value="RNA-binding domain, RBD"/>
    <property type="match status" value="1"/>
</dbReference>
<dbReference type="AlphaFoldDB" id="A0A812SFN8"/>
<dbReference type="PANTHER" id="PTHR48025:SF1">
    <property type="entry name" value="RRM DOMAIN-CONTAINING PROTEIN"/>
    <property type="match status" value="1"/>
</dbReference>
<organism evidence="4 5">
    <name type="scientific">Symbiodinium necroappetens</name>
    <dbReference type="NCBI Taxonomy" id="1628268"/>
    <lineage>
        <taxon>Eukaryota</taxon>
        <taxon>Sar</taxon>
        <taxon>Alveolata</taxon>
        <taxon>Dinophyceae</taxon>
        <taxon>Suessiales</taxon>
        <taxon>Symbiodiniaceae</taxon>
        <taxon>Symbiodinium</taxon>
    </lineage>
</organism>
<dbReference type="Pfam" id="PF00076">
    <property type="entry name" value="RRM_1"/>
    <property type="match status" value="1"/>
</dbReference>
<dbReference type="InterPro" id="IPR000504">
    <property type="entry name" value="RRM_dom"/>
</dbReference>
<comment type="caution">
    <text evidence="4">The sequence shown here is derived from an EMBL/GenBank/DDBJ whole genome shotgun (WGS) entry which is preliminary data.</text>
</comment>
<dbReference type="OrthoDB" id="413836at2759"/>
<dbReference type="PROSITE" id="PS50102">
    <property type="entry name" value="RRM"/>
    <property type="match status" value="1"/>
</dbReference>
<sequence>MSKKVAGQYGLVFAASAQTADVVFASSRDKKVKKDLAKGRAAILLMRTDSSTMGSDHDLLDHPRVIGMFREFALRRREQYSWPWFKSRIHYFKICNSTRFRTNPICDRPKQFKPKHNVRAGVDKIRVVNLIWWQYFPILEKPIQDFDAEPDTILDKPRPIDVFVAVHLRNDDPYSLQRSALRETLADPSLSGLKQVQYFCYEGESEHWKATWNKVVRGLNCLKGDQYMSYLRQSKIVVCAWGFGERTGCEHGGWVHGALVVKPQSDWVLSLPDMYRSNATYVAVNADWSDLPTTLRHVLANYDGYRGMRAYARQTFLRNATHKKFLDHFWTFVANPLYFAGEVPALLSKRQTGEDAIGEGKGWGWGWGPMPWFPKGFGKGKGWRRGPRIDPAMKIWIGNLPEDATWKDLQTLGNTAGTTRWVEVFQGKGKGTGMIAYKTAEEAAAAMQSLPGQTINGQPIQVDAWQKADPPAES</sequence>
<feature type="domain" description="RRM" evidence="3">
    <location>
        <begin position="393"/>
        <end position="467"/>
    </location>
</feature>
<name>A0A812SFN8_9DINO</name>
<keyword evidence="5" id="KW-1185">Reference proteome</keyword>
<dbReference type="SMART" id="SM00360">
    <property type="entry name" value="RRM"/>
    <property type="match status" value="1"/>
</dbReference>
<dbReference type="PANTHER" id="PTHR48025">
    <property type="entry name" value="OS02G0815200 PROTEIN"/>
    <property type="match status" value="1"/>
</dbReference>
<accession>A0A812SFN8</accession>
<dbReference type="Gene3D" id="3.30.70.330">
    <property type="match status" value="1"/>
</dbReference>
<protein>
    <recommendedName>
        <fullName evidence="3">RRM domain-containing protein</fullName>
    </recommendedName>
</protein>
<evidence type="ECO:0000256" key="1">
    <source>
        <dbReference type="ARBA" id="ARBA00022884"/>
    </source>
</evidence>